<dbReference type="RefSeq" id="XP_024924264.3">
    <property type="nucleotide sequence ID" value="XM_025068496.3"/>
</dbReference>
<dbReference type="CDD" id="cd00167">
    <property type="entry name" value="SANT"/>
    <property type="match status" value="1"/>
</dbReference>
<dbReference type="PANTHER" id="PTHR46410">
    <property type="entry name" value="AT-RICH INTERACTIVE DOMAIN-CONTAINING PROTEIN 2"/>
    <property type="match status" value="1"/>
</dbReference>
<keyword evidence="4" id="KW-1185">Reference proteome</keyword>
<dbReference type="InterPro" id="IPR036431">
    <property type="entry name" value="ARID_dom_sf"/>
</dbReference>
<name>A0A6P6FQC4_ZIZJJ</name>
<evidence type="ECO:0000256" key="2">
    <source>
        <dbReference type="SAM" id="MobiDB-lite"/>
    </source>
</evidence>
<dbReference type="InterPro" id="IPR000949">
    <property type="entry name" value="ELM2_dom"/>
</dbReference>
<accession>A0A6P6FQC4</accession>
<sequence>MAGWSMIAGGSTLDCAKTPKKLESTGLVVDLQSVLEFKPNELPNPSSEGLIGKLRCWFDQCLGVFLKEICAKDTFRPLPPMLGDGQCVDLFKLFSVVREKGGCNAVSEKKLWDSVAEESGLGLSFTAAVKLVYIKYLDTLERWLGRVALKDPKSSLSSSGSDLDEYLMELQAGFKRFMSEIADGKANDGGLYPHLPSDLNLQDVDELKTVVVDSDGCRNCDVGGKNLNSDFGKKNGDVGKLCVGDVKCLEGETGKSKKCVDGNEGFPCSDIKKLRGVHDIKSVVDLDGWKSCDDDDGGDEDLMILDPETIDKENFGNKRKRESLWGMLDWVTMVAKDPCDPAIGLLPDKSKWKSYSDTEIWKQVLMAREAIFSKRNIDSGGEQSYLQKIQRMHPSMYDDQLGSGYNLRERLRCGKKLLYGKMASHGGANAESSDLDRSPSPGSAGLEDHFDKQLGATESSMPLKVVPLGSNFQVEVPAWTGETSESESKWLGVRLWPLEKSEHRFLIERDPIGKGRQDSCGCQMPGSTECVRFHVAEKRLRLKMELGSAFYQWRFDKMGEDVALYWTKEDQKKFKAIVSSNPPSIEISFWNKIFKSFPTKSREDLVSYYFNVFVLRRRGYQNRFTPTYIDSDNDEFESMLVADGFGHETHDSANNNLLHENKQHESKR</sequence>
<dbReference type="SMART" id="SM01189">
    <property type="entry name" value="ELM2"/>
    <property type="match status" value="1"/>
</dbReference>
<dbReference type="PANTHER" id="PTHR46410:SF23">
    <property type="entry name" value="AT-RICH INTERACTIVE DOMAIN-CONTAINING PROTEIN 1 ISOFORM X1"/>
    <property type="match status" value="1"/>
</dbReference>
<reference evidence="5" key="1">
    <citation type="submission" date="2025-08" db="UniProtKB">
        <authorList>
            <consortium name="RefSeq"/>
        </authorList>
    </citation>
    <scope>IDENTIFICATION</scope>
    <source>
        <tissue evidence="5">Seedling</tissue>
    </source>
</reference>
<evidence type="ECO:0000313" key="4">
    <source>
        <dbReference type="Proteomes" id="UP001652623"/>
    </source>
</evidence>
<protein>
    <submittedName>
        <fullName evidence="5">AT-rich interactive domain-containing protein 1 isoform X1</fullName>
    </submittedName>
</protein>
<evidence type="ECO:0000259" key="3">
    <source>
        <dbReference type="PROSITE" id="PS51011"/>
    </source>
</evidence>
<feature type="domain" description="ARID" evidence="3">
    <location>
        <begin position="52"/>
        <end position="145"/>
    </location>
</feature>
<feature type="region of interest" description="Disordered" evidence="2">
    <location>
        <begin position="426"/>
        <end position="448"/>
    </location>
</feature>
<proteinExistence type="predicted"/>
<dbReference type="GO" id="GO:0003677">
    <property type="term" value="F:DNA binding"/>
    <property type="evidence" value="ECO:0007669"/>
    <property type="project" value="InterPro"/>
</dbReference>
<organism evidence="4 5">
    <name type="scientific">Ziziphus jujuba</name>
    <name type="common">Chinese jujube</name>
    <name type="synonym">Ziziphus sativa</name>
    <dbReference type="NCBI Taxonomy" id="326968"/>
    <lineage>
        <taxon>Eukaryota</taxon>
        <taxon>Viridiplantae</taxon>
        <taxon>Streptophyta</taxon>
        <taxon>Embryophyta</taxon>
        <taxon>Tracheophyta</taxon>
        <taxon>Spermatophyta</taxon>
        <taxon>Magnoliopsida</taxon>
        <taxon>eudicotyledons</taxon>
        <taxon>Gunneridae</taxon>
        <taxon>Pentapetalae</taxon>
        <taxon>rosids</taxon>
        <taxon>fabids</taxon>
        <taxon>Rosales</taxon>
        <taxon>Rhamnaceae</taxon>
        <taxon>Paliureae</taxon>
        <taxon>Ziziphus</taxon>
    </lineage>
</organism>
<gene>
    <name evidence="5" type="primary">LOC107404048</name>
</gene>
<keyword evidence="1" id="KW-0539">Nucleus</keyword>
<dbReference type="CDD" id="cd16100">
    <property type="entry name" value="ARID"/>
    <property type="match status" value="1"/>
</dbReference>
<dbReference type="SMART" id="SM01014">
    <property type="entry name" value="ARID"/>
    <property type="match status" value="1"/>
</dbReference>
<dbReference type="Proteomes" id="UP001652623">
    <property type="component" value="Chromosome 11"/>
</dbReference>
<evidence type="ECO:0000313" key="5">
    <source>
        <dbReference type="RefSeq" id="XP_024924264.3"/>
    </source>
</evidence>
<dbReference type="AlphaFoldDB" id="A0A6P6FQC4"/>
<dbReference type="SUPFAM" id="SSF46774">
    <property type="entry name" value="ARID-like"/>
    <property type="match status" value="1"/>
</dbReference>
<dbReference type="InterPro" id="IPR001606">
    <property type="entry name" value="ARID_dom"/>
</dbReference>
<dbReference type="Pfam" id="PF01388">
    <property type="entry name" value="ARID"/>
    <property type="match status" value="1"/>
</dbReference>
<evidence type="ECO:0000256" key="1">
    <source>
        <dbReference type="ARBA" id="ARBA00023242"/>
    </source>
</evidence>
<dbReference type="PROSITE" id="PS51011">
    <property type="entry name" value="ARID"/>
    <property type="match status" value="1"/>
</dbReference>
<dbReference type="Gene3D" id="1.10.150.60">
    <property type="entry name" value="ARID DNA-binding domain"/>
    <property type="match status" value="1"/>
</dbReference>
<dbReference type="SMART" id="SM00501">
    <property type="entry name" value="BRIGHT"/>
    <property type="match status" value="1"/>
</dbReference>
<dbReference type="GeneID" id="107404048"/>
<dbReference type="InterPro" id="IPR001005">
    <property type="entry name" value="SANT/Myb"/>
</dbReference>